<evidence type="ECO:0000256" key="7">
    <source>
        <dbReference type="ARBA" id="ARBA00022741"/>
    </source>
</evidence>
<dbReference type="InterPro" id="IPR003594">
    <property type="entry name" value="HATPase_dom"/>
</dbReference>
<dbReference type="RefSeq" id="WP_114307893.1">
    <property type="nucleotide sequence ID" value="NZ_QPJO01000001.1"/>
</dbReference>
<proteinExistence type="predicted"/>
<comment type="catalytic activity">
    <reaction evidence="1">
        <text>ATP + protein L-histidine = ADP + protein N-phospho-L-histidine.</text>
        <dbReference type="EC" id="2.7.13.3"/>
    </reaction>
</comment>
<keyword evidence="9" id="KW-0067">ATP-binding</keyword>
<dbReference type="CDD" id="cd00082">
    <property type="entry name" value="HisKA"/>
    <property type="match status" value="1"/>
</dbReference>
<protein>
    <recommendedName>
        <fullName evidence="3">histidine kinase</fullName>
        <ecNumber evidence="3">2.7.13.3</ecNumber>
    </recommendedName>
</protein>
<dbReference type="PROSITE" id="PS50109">
    <property type="entry name" value="HIS_KIN"/>
    <property type="match status" value="1"/>
</dbReference>
<dbReference type="Pfam" id="PF02518">
    <property type="entry name" value="HATPase_c"/>
    <property type="match status" value="1"/>
</dbReference>
<dbReference type="PROSITE" id="PS50112">
    <property type="entry name" value="PAS"/>
    <property type="match status" value="1"/>
</dbReference>
<keyword evidence="5" id="KW-0808">Transferase</keyword>
<dbReference type="PANTHER" id="PTHR42878">
    <property type="entry name" value="TWO-COMPONENT HISTIDINE KINASE"/>
    <property type="match status" value="1"/>
</dbReference>
<dbReference type="SMART" id="SM00091">
    <property type="entry name" value="PAS"/>
    <property type="match status" value="2"/>
</dbReference>
<dbReference type="Gene3D" id="3.30.450.20">
    <property type="entry name" value="PAS domain"/>
    <property type="match status" value="2"/>
</dbReference>
<feature type="domain" description="PAS" evidence="14">
    <location>
        <begin position="5"/>
        <end position="59"/>
    </location>
</feature>
<dbReference type="GO" id="GO:0005524">
    <property type="term" value="F:ATP binding"/>
    <property type="evidence" value="ECO:0007669"/>
    <property type="project" value="UniProtKB-KW"/>
</dbReference>
<evidence type="ECO:0000256" key="2">
    <source>
        <dbReference type="ARBA" id="ARBA00004141"/>
    </source>
</evidence>
<dbReference type="SUPFAM" id="SSF47384">
    <property type="entry name" value="Homodimeric domain of signal transducing histidine kinase"/>
    <property type="match status" value="1"/>
</dbReference>
<dbReference type="Proteomes" id="UP000253436">
    <property type="component" value="Unassembled WGS sequence"/>
</dbReference>
<evidence type="ECO:0000259" key="15">
    <source>
        <dbReference type="PROSITE" id="PS50113"/>
    </source>
</evidence>
<dbReference type="GO" id="GO:0007234">
    <property type="term" value="P:osmosensory signaling via phosphorelay pathway"/>
    <property type="evidence" value="ECO:0007669"/>
    <property type="project" value="TreeGrafter"/>
</dbReference>
<dbReference type="Gene3D" id="1.10.287.130">
    <property type="match status" value="1"/>
</dbReference>
<name>A0A368ZHW0_9FLAO</name>
<dbReference type="PANTHER" id="PTHR42878:SF7">
    <property type="entry name" value="SENSOR HISTIDINE KINASE GLRK"/>
    <property type="match status" value="1"/>
</dbReference>
<dbReference type="InterPro" id="IPR036890">
    <property type="entry name" value="HATPase_C_sf"/>
</dbReference>
<dbReference type="GO" id="GO:0000155">
    <property type="term" value="F:phosphorelay sensor kinase activity"/>
    <property type="evidence" value="ECO:0007669"/>
    <property type="project" value="InterPro"/>
</dbReference>
<dbReference type="GO" id="GO:0000156">
    <property type="term" value="F:phosphorelay response regulator activity"/>
    <property type="evidence" value="ECO:0007669"/>
    <property type="project" value="TreeGrafter"/>
</dbReference>
<dbReference type="Gene3D" id="3.30.565.10">
    <property type="entry name" value="Histidine kinase-like ATPase, C-terminal domain"/>
    <property type="match status" value="1"/>
</dbReference>
<organism evidence="16 17">
    <name type="scientific">Winogradskyella arenosi</name>
    <dbReference type="NCBI Taxonomy" id="533325"/>
    <lineage>
        <taxon>Bacteria</taxon>
        <taxon>Pseudomonadati</taxon>
        <taxon>Bacteroidota</taxon>
        <taxon>Flavobacteriia</taxon>
        <taxon>Flavobacteriales</taxon>
        <taxon>Flavobacteriaceae</taxon>
        <taxon>Winogradskyella</taxon>
    </lineage>
</organism>
<dbReference type="InterPro" id="IPR050351">
    <property type="entry name" value="BphY/WalK/GraS-like"/>
</dbReference>
<dbReference type="NCBIfam" id="TIGR00229">
    <property type="entry name" value="sensory_box"/>
    <property type="match status" value="2"/>
</dbReference>
<dbReference type="SMART" id="SM00388">
    <property type="entry name" value="HisKA"/>
    <property type="match status" value="1"/>
</dbReference>
<dbReference type="InterPro" id="IPR000700">
    <property type="entry name" value="PAS-assoc_C"/>
</dbReference>
<dbReference type="CDD" id="cd00075">
    <property type="entry name" value="HATPase"/>
    <property type="match status" value="1"/>
</dbReference>
<keyword evidence="12" id="KW-0472">Membrane</keyword>
<evidence type="ECO:0000256" key="3">
    <source>
        <dbReference type="ARBA" id="ARBA00012438"/>
    </source>
</evidence>
<keyword evidence="8" id="KW-0418">Kinase</keyword>
<evidence type="ECO:0000259" key="14">
    <source>
        <dbReference type="PROSITE" id="PS50112"/>
    </source>
</evidence>
<dbReference type="PRINTS" id="PR00344">
    <property type="entry name" value="BCTRLSENSOR"/>
</dbReference>
<sequence length="501" mass="57526">MFPEDQEIFNILLDSVSEGVVIVNDKQTIVKVNKAGEQMFGYGENELTNQPLNVLIPRNYHVEHGRHFKGFVKDNKKRSMGHGRDIHGAKKDGSIFPIEASLNPFILFDQKYIMALVIDITERKRLEQERNHLTNIILESLNEIYVFDAHSLLFVSVNYEAQKNLGYTMDELYKMTPLDIKPEFTEEDFRKKIKGLREGEVDKIEFEAVHQRKSGTRYPASVHLQHSKLGGNDVYVAIILDITEQKNYTQTLEKTVEVRTEELKTALAAEKELNDLKTKFLSMVSHEFKTPLSGILTSTILLSKYKLTEQQENREKHLRTITDKVQYLNSILTDFLSVEKLEKGKINYNFSTFKLSKVLNEVIYNANMLLKDGQHINYPENVDDISLYQDEKIVELSLSNLIYNAIKYSSEHAIIDIEIFQDAHKTTFKVIDNGIGIPLVDQKNIFNRYFRAENALLMQGTGIGLNIVKDHLENLNGSITFESVENVGSTFIIELPNKAQL</sequence>
<evidence type="ECO:0000256" key="6">
    <source>
        <dbReference type="ARBA" id="ARBA00022692"/>
    </source>
</evidence>
<evidence type="ECO:0000313" key="17">
    <source>
        <dbReference type="Proteomes" id="UP000253436"/>
    </source>
</evidence>
<comment type="caution">
    <text evidence="16">The sequence shown here is derived from an EMBL/GenBank/DDBJ whole genome shotgun (WGS) entry which is preliminary data.</text>
</comment>
<dbReference type="GO" id="GO:0016020">
    <property type="term" value="C:membrane"/>
    <property type="evidence" value="ECO:0007669"/>
    <property type="project" value="UniProtKB-SubCell"/>
</dbReference>
<dbReference type="EC" id="2.7.13.3" evidence="3"/>
<dbReference type="InterPro" id="IPR004358">
    <property type="entry name" value="Sig_transdc_His_kin-like_C"/>
</dbReference>
<dbReference type="AlphaFoldDB" id="A0A368ZHW0"/>
<evidence type="ECO:0000256" key="12">
    <source>
        <dbReference type="ARBA" id="ARBA00023136"/>
    </source>
</evidence>
<feature type="domain" description="PAC" evidence="15">
    <location>
        <begin position="82"/>
        <end position="132"/>
    </location>
</feature>
<evidence type="ECO:0000259" key="13">
    <source>
        <dbReference type="PROSITE" id="PS50109"/>
    </source>
</evidence>
<dbReference type="OrthoDB" id="9808408at2"/>
<dbReference type="SUPFAM" id="SSF55785">
    <property type="entry name" value="PYP-like sensor domain (PAS domain)"/>
    <property type="match status" value="2"/>
</dbReference>
<dbReference type="InterPro" id="IPR036097">
    <property type="entry name" value="HisK_dim/P_sf"/>
</dbReference>
<evidence type="ECO:0000256" key="9">
    <source>
        <dbReference type="ARBA" id="ARBA00022840"/>
    </source>
</evidence>
<dbReference type="Pfam" id="PF00512">
    <property type="entry name" value="HisKA"/>
    <property type="match status" value="1"/>
</dbReference>
<keyword evidence="4" id="KW-0597">Phosphoprotein</keyword>
<dbReference type="EMBL" id="QPJO01000001">
    <property type="protein sequence ID" value="RCW93359.1"/>
    <property type="molecule type" value="Genomic_DNA"/>
</dbReference>
<evidence type="ECO:0000256" key="10">
    <source>
        <dbReference type="ARBA" id="ARBA00022989"/>
    </source>
</evidence>
<accession>A0A368ZHW0</accession>
<dbReference type="PROSITE" id="PS50113">
    <property type="entry name" value="PAC"/>
    <property type="match status" value="1"/>
</dbReference>
<evidence type="ECO:0000256" key="4">
    <source>
        <dbReference type="ARBA" id="ARBA00022553"/>
    </source>
</evidence>
<gene>
    <name evidence="16" type="ORF">DFQ08_101152</name>
</gene>
<evidence type="ECO:0000256" key="11">
    <source>
        <dbReference type="ARBA" id="ARBA00023012"/>
    </source>
</evidence>
<comment type="subcellular location">
    <subcellularLocation>
        <location evidence="2">Membrane</location>
        <topology evidence="2">Multi-pass membrane protein</topology>
    </subcellularLocation>
</comment>
<dbReference type="Pfam" id="PF13426">
    <property type="entry name" value="PAS_9"/>
    <property type="match status" value="2"/>
</dbReference>
<dbReference type="InterPro" id="IPR005467">
    <property type="entry name" value="His_kinase_dom"/>
</dbReference>
<evidence type="ECO:0000256" key="1">
    <source>
        <dbReference type="ARBA" id="ARBA00000085"/>
    </source>
</evidence>
<evidence type="ECO:0000256" key="5">
    <source>
        <dbReference type="ARBA" id="ARBA00022679"/>
    </source>
</evidence>
<dbReference type="SMART" id="SM00387">
    <property type="entry name" value="HATPase_c"/>
    <property type="match status" value="1"/>
</dbReference>
<feature type="domain" description="Histidine kinase" evidence="13">
    <location>
        <begin position="283"/>
        <end position="499"/>
    </location>
</feature>
<keyword evidence="11" id="KW-0902">Two-component regulatory system</keyword>
<keyword evidence="10" id="KW-1133">Transmembrane helix</keyword>
<evidence type="ECO:0000313" key="16">
    <source>
        <dbReference type="EMBL" id="RCW93359.1"/>
    </source>
</evidence>
<dbReference type="InterPro" id="IPR003661">
    <property type="entry name" value="HisK_dim/P_dom"/>
</dbReference>
<reference evidence="16 17" key="1">
    <citation type="submission" date="2018-07" db="EMBL/GenBank/DDBJ databases">
        <title>Genomic Encyclopedia of Type Strains, Phase III (KMG-III): the genomes of soil and plant-associated and newly described type strains.</title>
        <authorList>
            <person name="Whitman W."/>
        </authorList>
    </citation>
    <scope>NUCLEOTIDE SEQUENCE [LARGE SCALE GENOMIC DNA]</scope>
    <source>
        <strain evidence="16 17">CECT 7958</strain>
    </source>
</reference>
<dbReference type="GO" id="GO:0030295">
    <property type="term" value="F:protein kinase activator activity"/>
    <property type="evidence" value="ECO:0007669"/>
    <property type="project" value="TreeGrafter"/>
</dbReference>
<dbReference type="InterPro" id="IPR000014">
    <property type="entry name" value="PAS"/>
</dbReference>
<keyword evidence="17" id="KW-1185">Reference proteome</keyword>
<keyword evidence="7" id="KW-0547">Nucleotide-binding</keyword>
<dbReference type="CDD" id="cd00130">
    <property type="entry name" value="PAS"/>
    <property type="match status" value="2"/>
</dbReference>
<evidence type="ECO:0000256" key="8">
    <source>
        <dbReference type="ARBA" id="ARBA00022777"/>
    </source>
</evidence>
<dbReference type="SUPFAM" id="SSF55874">
    <property type="entry name" value="ATPase domain of HSP90 chaperone/DNA topoisomerase II/histidine kinase"/>
    <property type="match status" value="1"/>
</dbReference>
<dbReference type="InterPro" id="IPR035965">
    <property type="entry name" value="PAS-like_dom_sf"/>
</dbReference>
<keyword evidence="6" id="KW-0812">Transmembrane</keyword>